<evidence type="ECO:0000313" key="2">
    <source>
        <dbReference type="Proteomes" id="UP000614424"/>
    </source>
</evidence>
<dbReference type="Pfam" id="PF14907">
    <property type="entry name" value="NTP_transf_5"/>
    <property type="match status" value="1"/>
</dbReference>
<evidence type="ECO:0000313" key="1">
    <source>
        <dbReference type="EMBL" id="MBC8317763.1"/>
    </source>
</evidence>
<gene>
    <name evidence="1" type="ORF">H8E41_07635</name>
</gene>
<name>A0A8J6NFH8_9BACT</name>
<reference evidence="1 2" key="1">
    <citation type="submission" date="2020-08" db="EMBL/GenBank/DDBJ databases">
        <title>Bridging the membrane lipid divide: bacteria of the FCB group superphylum have the potential to synthesize archaeal ether lipids.</title>
        <authorList>
            <person name="Villanueva L."/>
            <person name="Von Meijenfeldt F.A.B."/>
            <person name="Westbye A.B."/>
            <person name="Yadav S."/>
            <person name="Hopmans E.C."/>
            <person name="Dutilh B.E."/>
            <person name="Sinninghe Damste J.S."/>
        </authorList>
    </citation>
    <scope>NUCLEOTIDE SEQUENCE [LARGE SCALE GENOMIC DNA]</scope>
    <source>
        <strain evidence="1">NIOZ-UU47</strain>
    </source>
</reference>
<comment type="caution">
    <text evidence="1">The sequence shown here is derived from an EMBL/GenBank/DDBJ whole genome shotgun (WGS) entry which is preliminary data.</text>
</comment>
<dbReference type="EMBL" id="JACNJZ010000104">
    <property type="protein sequence ID" value="MBC8317763.1"/>
    <property type="molecule type" value="Genomic_DNA"/>
</dbReference>
<protein>
    <submittedName>
        <fullName evidence="1">Nucleotidyltransferase family protein</fullName>
    </submittedName>
</protein>
<sequence length="400" mass="45256">MMANMGGKLQVDNAFALLAFFLSPWKGKKTQDSLCRLISGNKIHWDSLVYQANLQMCIPLWFSCLKQDGLLGLLPADLQEYLEHLYELNVERNEFFFEALQEMLGLFEKNSINSILLKGGAAFSDGLYGNGGARFVQDIDIMVPEADAERAGQILQGCGYVEIPDPGKELDNLPTDKRHHHINGLHKPETPVVIEIHYRIGYARMGGILSKEDAWGNTTALPFRGQNVLVLDPTTRLIHNTIHAVIGEADFIRGHLPLSQLAEFAFLSQKYWPEIDFRKWYATCDSGGVDTEAATYLLLAHRLMGMPLPDGIPVSWRARFHAARLTAAGRFSARHKDIPESRRDKVLGTLVRGLVKCYYFISLPVWIWQNVCYTGNQGQVWVRLRLLLRKVFSLRSWGKV</sequence>
<dbReference type="Proteomes" id="UP000614424">
    <property type="component" value="Unassembled WGS sequence"/>
</dbReference>
<dbReference type="AlphaFoldDB" id="A0A8J6NFH8"/>
<dbReference type="InterPro" id="IPR039498">
    <property type="entry name" value="NTP_transf_5"/>
</dbReference>
<accession>A0A8J6NFH8</accession>
<dbReference type="InterPro" id="IPR043519">
    <property type="entry name" value="NT_sf"/>
</dbReference>
<proteinExistence type="predicted"/>
<dbReference type="SUPFAM" id="SSF81301">
    <property type="entry name" value="Nucleotidyltransferase"/>
    <property type="match status" value="1"/>
</dbReference>
<organism evidence="1 2">
    <name type="scientific">Candidatus Desulfobia pelagia</name>
    <dbReference type="NCBI Taxonomy" id="2841692"/>
    <lineage>
        <taxon>Bacteria</taxon>
        <taxon>Pseudomonadati</taxon>
        <taxon>Thermodesulfobacteriota</taxon>
        <taxon>Desulfobulbia</taxon>
        <taxon>Desulfobulbales</taxon>
        <taxon>Desulfobulbaceae</taxon>
        <taxon>Candidatus Desulfobia</taxon>
    </lineage>
</organism>